<dbReference type="Proteomes" id="UP000318582">
    <property type="component" value="Unassembled WGS sequence"/>
</dbReference>
<dbReference type="AlphaFoldDB" id="A0A507EB25"/>
<keyword evidence="1" id="KW-0479">Metal-binding</keyword>
<feature type="region of interest" description="Disordered" evidence="5">
    <location>
        <begin position="1"/>
        <end position="131"/>
    </location>
</feature>
<feature type="region of interest" description="Disordered" evidence="5">
    <location>
        <begin position="547"/>
        <end position="594"/>
    </location>
</feature>
<dbReference type="CDD" id="cd00130">
    <property type="entry name" value="PAS"/>
    <property type="match status" value="1"/>
</dbReference>
<feature type="compositionally biased region" description="Polar residues" evidence="5">
    <location>
        <begin position="108"/>
        <end position="117"/>
    </location>
</feature>
<keyword evidence="9" id="KW-1185">Reference proteome</keyword>
<sequence length="667" mass="72743">MEGGPRFQTGQPPASVPPATSSAIYQQSIGRYPPATNQQNQQMPNSPMSNPIQRPDLFPLPQQPQQHQQQRIPVEFFRPPAPSSGSSSSSQSSGPASADFFSAYPYSNGGSNANPYANPTPRATDYPPTSSDQFINPAPQSQRRPFLLANLAPQMSQQPMHSMPAAPTNPMNPYHQPQSLSQQQMQVPALRDATSPNSYSSQNFIHPHIQQQQHPSSAPAAAPPTLYSGHATLPVNPQLQMHQPQINIPPTAGYAGQATTSRPQMFMPPPPRNLTDSFRNRPTARSPLDPPLTETANRNIFSEQPQSSFAQQQSVDQDPVAASTNTQPENRDASDARSDVTGSDDSTQAAKASLSRHVSSVISHFTATEEGYKRLLNEIDDFLHVVSPAGNMVYCSPSVKRFLGYTQSELAGHHVTEIVHREDRQPLLRSLDRCVSDKQEYLIHLRYQKKAGDLVLLEIRGKALIDTDRNEVKSVILAGREYRSKASLSIDSLLEYRIENIRLRRQLEAELRGKGIDPTTHPLLKVGPIIPQVIDFNDPEAFGPSAQLTDSLASTDGASGELPIVSNLDMDNGKQSASGELKTSRRKRKAPKNEELFCRQCGTTQSPEWRKGPAGPKTLCNACGLAYSKKQRKLSKGGNADKPPQAPPNGSQASAAEEVPAAAPGRV</sequence>
<dbReference type="GO" id="GO:0008270">
    <property type="term" value="F:zinc ion binding"/>
    <property type="evidence" value="ECO:0007669"/>
    <property type="project" value="UniProtKB-KW"/>
</dbReference>
<evidence type="ECO:0008006" key="10">
    <source>
        <dbReference type="Google" id="ProtNLM"/>
    </source>
</evidence>
<dbReference type="Pfam" id="PF00320">
    <property type="entry name" value="GATA"/>
    <property type="match status" value="1"/>
</dbReference>
<feature type="compositionally biased region" description="Low complexity" evidence="5">
    <location>
        <begin position="83"/>
        <end position="98"/>
    </location>
</feature>
<dbReference type="InterPro" id="IPR013655">
    <property type="entry name" value="PAS_fold_3"/>
</dbReference>
<dbReference type="PROSITE" id="PS50114">
    <property type="entry name" value="GATA_ZN_FINGER_2"/>
    <property type="match status" value="1"/>
</dbReference>
<feature type="compositionally biased region" description="Polar residues" evidence="5">
    <location>
        <begin position="547"/>
        <end position="557"/>
    </location>
</feature>
<feature type="compositionally biased region" description="Low complexity" evidence="5">
    <location>
        <begin position="37"/>
        <end position="73"/>
    </location>
</feature>
<feature type="compositionally biased region" description="Basic and acidic residues" evidence="5">
    <location>
        <begin position="329"/>
        <end position="338"/>
    </location>
</feature>
<dbReference type="InterPro" id="IPR000014">
    <property type="entry name" value="PAS"/>
</dbReference>
<dbReference type="SUPFAM" id="SSF57716">
    <property type="entry name" value="Glucocorticoid receptor-like (DNA-binding domain)"/>
    <property type="match status" value="1"/>
</dbReference>
<feature type="compositionally biased region" description="Polar residues" evidence="5">
    <location>
        <begin position="235"/>
        <end position="248"/>
    </location>
</feature>
<evidence type="ECO:0000256" key="3">
    <source>
        <dbReference type="ARBA" id="ARBA00022833"/>
    </source>
</evidence>
<dbReference type="Gene3D" id="3.30.450.20">
    <property type="entry name" value="PAS domain"/>
    <property type="match status" value="1"/>
</dbReference>
<dbReference type="NCBIfam" id="TIGR00229">
    <property type="entry name" value="sensory_box"/>
    <property type="match status" value="1"/>
</dbReference>
<dbReference type="EMBL" id="QEAQ01000008">
    <property type="protein sequence ID" value="TPX61289.1"/>
    <property type="molecule type" value="Genomic_DNA"/>
</dbReference>
<dbReference type="SMART" id="SM00091">
    <property type="entry name" value="PAS"/>
    <property type="match status" value="1"/>
</dbReference>
<dbReference type="PROSITE" id="PS00344">
    <property type="entry name" value="GATA_ZN_FINGER_1"/>
    <property type="match status" value="1"/>
</dbReference>
<reference evidence="8 9" key="1">
    <citation type="journal article" date="2019" name="Sci. Rep.">
        <title>Comparative genomics of chytrid fungi reveal insights into the obligate biotrophic and pathogenic lifestyle of Synchytrium endobioticum.</title>
        <authorList>
            <person name="van de Vossenberg B.T.L.H."/>
            <person name="Warris S."/>
            <person name="Nguyen H.D.T."/>
            <person name="van Gent-Pelzer M.P.E."/>
            <person name="Joly D.L."/>
            <person name="van de Geest H.C."/>
            <person name="Bonants P.J.M."/>
            <person name="Smith D.S."/>
            <person name="Levesque C.A."/>
            <person name="van der Lee T.A.J."/>
        </authorList>
    </citation>
    <scope>NUCLEOTIDE SEQUENCE [LARGE SCALE GENOMIC DNA]</scope>
    <source>
        <strain evidence="8 9">CBS 809.83</strain>
    </source>
</reference>
<dbReference type="PANTHER" id="PTHR45658">
    <property type="entry name" value="GATA TRANSCRIPTION FACTOR"/>
    <property type="match status" value="1"/>
</dbReference>
<organism evidence="8 9">
    <name type="scientific">Powellomyces hirtus</name>
    <dbReference type="NCBI Taxonomy" id="109895"/>
    <lineage>
        <taxon>Eukaryota</taxon>
        <taxon>Fungi</taxon>
        <taxon>Fungi incertae sedis</taxon>
        <taxon>Chytridiomycota</taxon>
        <taxon>Chytridiomycota incertae sedis</taxon>
        <taxon>Chytridiomycetes</taxon>
        <taxon>Spizellomycetales</taxon>
        <taxon>Powellomycetaceae</taxon>
        <taxon>Powellomyces</taxon>
    </lineage>
</organism>
<evidence type="ECO:0000256" key="2">
    <source>
        <dbReference type="ARBA" id="ARBA00022771"/>
    </source>
</evidence>
<dbReference type="STRING" id="109895.A0A507EB25"/>
<dbReference type="InterPro" id="IPR051140">
    <property type="entry name" value="GATA_TF"/>
</dbReference>
<feature type="domain" description="GATA-type" evidence="7">
    <location>
        <begin position="592"/>
        <end position="625"/>
    </location>
</feature>
<feature type="compositionally biased region" description="Polar residues" evidence="5">
    <location>
        <begin position="340"/>
        <end position="352"/>
    </location>
</feature>
<feature type="compositionally biased region" description="Low complexity" evidence="5">
    <location>
        <begin position="208"/>
        <end position="224"/>
    </location>
</feature>
<evidence type="ECO:0000259" key="7">
    <source>
        <dbReference type="PROSITE" id="PS50114"/>
    </source>
</evidence>
<dbReference type="InterPro" id="IPR000679">
    <property type="entry name" value="Znf_GATA"/>
</dbReference>
<dbReference type="CDD" id="cd00202">
    <property type="entry name" value="ZnF_GATA"/>
    <property type="match status" value="1"/>
</dbReference>
<feature type="region of interest" description="Disordered" evidence="5">
    <location>
        <begin position="208"/>
        <end position="352"/>
    </location>
</feature>
<feature type="domain" description="PAS" evidence="6">
    <location>
        <begin position="368"/>
        <end position="438"/>
    </location>
</feature>
<dbReference type="SMART" id="SM00401">
    <property type="entry name" value="ZnF_GATA"/>
    <property type="match status" value="1"/>
</dbReference>
<evidence type="ECO:0000313" key="9">
    <source>
        <dbReference type="Proteomes" id="UP000318582"/>
    </source>
</evidence>
<feature type="compositionally biased region" description="Polar residues" evidence="5">
    <location>
        <begin position="294"/>
        <end position="328"/>
    </location>
</feature>
<keyword evidence="2 4" id="KW-0863">Zinc-finger</keyword>
<dbReference type="SUPFAM" id="SSF55785">
    <property type="entry name" value="PYP-like sensor domain (PAS domain)"/>
    <property type="match status" value="1"/>
</dbReference>
<feature type="region of interest" description="Disordered" evidence="5">
    <location>
        <begin position="631"/>
        <end position="667"/>
    </location>
</feature>
<gene>
    <name evidence="8" type="ORF">PhCBS80983_g01221</name>
</gene>
<comment type="caution">
    <text evidence="8">The sequence shown here is derived from an EMBL/GenBank/DDBJ whole genome shotgun (WGS) entry which is preliminary data.</text>
</comment>
<keyword evidence="3" id="KW-0862">Zinc</keyword>
<evidence type="ECO:0000259" key="6">
    <source>
        <dbReference type="PROSITE" id="PS50112"/>
    </source>
</evidence>
<dbReference type="PROSITE" id="PS50112">
    <property type="entry name" value="PAS"/>
    <property type="match status" value="1"/>
</dbReference>
<feature type="compositionally biased region" description="Low complexity" evidence="5">
    <location>
        <begin position="653"/>
        <end position="667"/>
    </location>
</feature>
<evidence type="ECO:0000256" key="1">
    <source>
        <dbReference type="ARBA" id="ARBA00022723"/>
    </source>
</evidence>
<dbReference type="GO" id="GO:0043565">
    <property type="term" value="F:sequence-specific DNA binding"/>
    <property type="evidence" value="ECO:0007669"/>
    <property type="project" value="InterPro"/>
</dbReference>
<dbReference type="GO" id="GO:0006355">
    <property type="term" value="P:regulation of DNA-templated transcription"/>
    <property type="evidence" value="ECO:0007669"/>
    <property type="project" value="InterPro"/>
</dbReference>
<evidence type="ECO:0000256" key="4">
    <source>
        <dbReference type="PROSITE-ProRule" id="PRU00094"/>
    </source>
</evidence>
<evidence type="ECO:0000313" key="8">
    <source>
        <dbReference type="EMBL" id="TPX61289.1"/>
    </source>
</evidence>
<dbReference type="Gene3D" id="3.30.50.10">
    <property type="entry name" value="Erythroid Transcription Factor GATA-1, subunit A"/>
    <property type="match status" value="1"/>
</dbReference>
<accession>A0A507EB25</accession>
<dbReference type="InterPro" id="IPR035965">
    <property type="entry name" value="PAS-like_dom_sf"/>
</dbReference>
<dbReference type="Pfam" id="PF08447">
    <property type="entry name" value="PAS_3"/>
    <property type="match status" value="1"/>
</dbReference>
<evidence type="ECO:0000256" key="5">
    <source>
        <dbReference type="SAM" id="MobiDB-lite"/>
    </source>
</evidence>
<name>A0A507EB25_9FUNG</name>
<dbReference type="InterPro" id="IPR013088">
    <property type="entry name" value="Znf_NHR/GATA"/>
</dbReference>
<proteinExistence type="predicted"/>
<protein>
    <recommendedName>
        <fullName evidence="10">GATA-type domain-containing protein</fullName>
    </recommendedName>
</protein>